<name>A0ABY4RPC5_9BACL</name>
<reference evidence="4" key="2">
    <citation type="journal article" date="2021" name="J Anim Sci Technol">
        <title>Complete genome sequence of Paenibacillus konkukensis sp. nov. SK3146 as a potential probiotic strain.</title>
        <authorList>
            <person name="Jung H.I."/>
            <person name="Park S."/>
            <person name="Niu K.M."/>
            <person name="Lee S.W."/>
            <person name="Kothari D."/>
            <person name="Yi K.J."/>
            <person name="Kim S.K."/>
        </authorList>
    </citation>
    <scope>NUCLEOTIDE SEQUENCE</scope>
    <source>
        <strain evidence="4">SK3146</strain>
    </source>
</reference>
<dbReference type="PANTHER" id="PTHR45953">
    <property type="entry name" value="IDURONATE 2-SULFATASE"/>
    <property type="match status" value="1"/>
</dbReference>
<feature type="domain" description="Sulfatase N-terminal" evidence="3">
    <location>
        <begin position="3"/>
        <end position="342"/>
    </location>
</feature>
<evidence type="ECO:0000256" key="2">
    <source>
        <dbReference type="ARBA" id="ARBA00022801"/>
    </source>
</evidence>
<evidence type="ECO:0000313" key="4">
    <source>
        <dbReference type="EMBL" id="UQZ83428.1"/>
    </source>
</evidence>
<organism evidence="4 5">
    <name type="scientific">Paenibacillus konkukensis</name>
    <dbReference type="NCBI Taxonomy" id="2020716"/>
    <lineage>
        <taxon>Bacteria</taxon>
        <taxon>Bacillati</taxon>
        <taxon>Bacillota</taxon>
        <taxon>Bacilli</taxon>
        <taxon>Bacillales</taxon>
        <taxon>Paenibacillaceae</taxon>
        <taxon>Paenibacillus</taxon>
    </lineage>
</organism>
<dbReference type="SUPFAM" id="SSF53649">
    <property type="entry name" value="Alkaline phosphatase-like"/>
    <property type="match status" value="1"/>
</dbReference>
<dbReference type="Gene3D" id="3.40.720.10">
    <property type="entry name" value="Alkaline Phosphatase, subunit A"/>
    <property type="match status" value="1"/>
</dbReference>
<dbReference type="InterPro" id="IPR000917">
    <property type="entry name" value="Sulfatase_N"/>
</dbReference>
<keyword evidence="2 4" id="KW-0378">Hydrolase</keyword>
<evidence type="ECO:0000313" key="5">
    <source>
        <dbReference type="Proteomes" id="UP001057134"/>
    </source>
</evidence>
<sequence length="457" mass="51611">MMNVLLITVDQLRWDALSCAGEGGAHTPHIDRLAREGVRFSQAFTNAPACMPARSSLLTGRFPHAHGVRGGGVRLSEREVTFPQIVSQRGYHTAHIGKLHVQNHTYRDHTAPHPGYGFRTLQVTDERGVYRDPYTQWVERNYPEYADAIRIEPGASRVRSRTDHAETTGAFPARASHSRWVGEASVEFLREYGNAPFLLWSSFFDPHSPFIVPSDLAGRYDPADMPLPRKCDITSDNEESIRKKRAAYYTLVSHVDDCVGEILRYLDESGLAKRTAILFSSDHGEFLGDYGRWGKGRPEDESIRIPMIVKTPEMTEAPPVPRVVDDIVQLFDLAPTICDLTGSMKPHSMQARSLLPLLGGGTDPGRPPFALIEHNFETSRTDAAEVFEKTLRSKDFRLTVWSGRDDGELYDLRTDPAQDRNVWDVPEYAEIRFGLVWQLLQRLLQTENTLPVRTQPF</sequence>
<dbReference type="InterPro" id="IPR017850">
    <property type="entry name" value="Alkaline_phosphatase_core_sf"/>
</dbReference>
<proteinExistence type="predicted"/>
<gene>
    <name evidence="4" type="ORF">SK3146_02615</name>
</gene>
<dbReference type="Pfam" id="PF00884">
    <property type="entry name" value="Sulfatase"/>
    <property type="match status" value="1"/>
</dbReference>
<dbReference type="EMBL" id="CP027059">
    <property type="protein sequence ID" value="UQZ83428.1"/>
    <property type="molecule type" value="Genomic_DNA"/>
</dbReference>
<evidence type="ECO:0000256" key="1">
    <source>
        <dbReference type="ARBA" id="ARBA00022723"/>
    </source>
</evidence>
<keyword evidence="5" id="KW-1185">Reference proteome</keyword>
<dbReference type="RefSeq" id="WP_249865446.1">
    <property type="nucleotide sequence ID" value="NZ_CP027059.1"/>
</dbReference>
<dbReference type="EC" id="3.1.6.1" evidence="4"/>
<protein>
    <submittedName>
        <fullName evidence="4">Arylsulfatase</fullName>
        <ecNumber evidence="4">3.1.6.1</ecNumber>
    </submittedName>
</protein>
<reference evidence="4" key="1">
    <citation type="submission" date="2018-02" db="EMBL/GenBank/DDBJ databases">
        <authorList>
            <person name="Kim S.-K."/>
            <person name="Jung H.-I."/>
            <person name="Lee S.-W."/>
        </authorList>
    </citation>
    <scope>NUCLEOTIDE SEQUENCE</scope>
    <source>
        <strain evidence="4">SK3146</strain>
    </source>
</reference>
<keyword evidence="1" id="KW-0479">Metal-binding</keyword>
<accession>A0ABY4RPC5</accession>
<evidence type="ECO:0000259" key="3">
    <source>
        <dbReference type="Pfam" id="PF00884"/>
    </source>
</evidence>
<dbReference type="PANTHER" id="PTHR45953:SF1">
    <property type="entry name" value="IDURONATE 2-SULFATASE"/>
    <property type="match status" value="1"/>
</dbReference>
<dbReference type="Proteomes" id="UP001057134">
    <property type="component" value="Chromosome"/>
</dbReference>
<dbReference type="GO" id="GO:0004065">
    <property type="term" value="F:arylsulfatase activity"/>
    <property type="evidence" value="ECO:0007669"/>
    <property type="project" value="UniProtKB-EC"/>
</dbReference>